<dbReference type="Gene3D" id="1.10.10.60">
    <property type="entry name" value="Homeodomain-like"/>
    <property type="match status" value="1"/>
</dbReference>
<keyword evidence="6" id="KW-1185">Reference proteome</keyword>
<dbReference type="SUPFAM" id="SSF46689">
    <property type="entry name" value="Homeodomain-like"/>
    <property type="match status" value="2"/>
</dbReference>
<name>A0ABS5EFN5_9PROT</name>
<dbReference type="Pfam" id="PF12833">
    <property type="entry name" value="HTH_18"/>
    <property type="match status" value="1"/>
</dbReference>
<evidence type="ECO:0000259" key="4">
    <source>
        <dbReference type="PROSITE" id="PS01124"/>
    </source>
</evidence>
<dbReference type="PROSITE" id="PS01124">
    <property type="entry name" value="HTH_ARAC_FAMILY_2"/>
    <property type="match status" value="1"/>
</dbReference>
<dbReference type="EMBL" id="JAAEDI010000008">
    <property type="protein sequence ID" value="MBR0649826.1"/>
    <property type="molecule type" value="Genomic_DNA"/>
</dbReference>
<dbReference type="InterPro" id="IPR018062">
    <property type="entry name" value="HTH_AraC-typ_CS"/>
</dbReference>
<evidence type="ECO:0000256" key="3">
    <source>
        <dbReference type="ARBA" id="ARBA00023163"/>
    </source>
</evidence>
<protein>
    <submittedName>
        <fullName evidence="5">Helix-turn-helix transcriptional regulator</fullName>
    </submittedName>
</protein>
<keyword evidence="2" id="KW-0238">DNA-binding</keyword>
<sequence length="311" mass="33663">MQVAIECLAGQSSRSPPWQGQLAARAEAAPMRRLDVHPGFSLTLHDASEGIMTGRAGLGIVVLLAGSLRNERCSGCDAGCPIARTHGQVTLLRWQQHDRTLWETVGQPFRAVELHATPDCLAGLDALASMRGADRDHRLCRECQPGLWVGAFHTPESLARTAGGLLAAGLSSGAARLQAARGAVEILEASLEAIRRPPDCCCSARDRRRVEEARDLLEAAPAEPWCIRDLARRVGLNERKLKSGFRTQFGTTVIEHLTVIRLRVAHRALVERNTPVAQAALNVGYANASHFALLFKARYGIAPSTLLRAPT</sequence>
<proteinExistence type="predicted"/>
<gene>
    <name evidence="5" type="ORF">GXW78_09140</name>
</gene>
<dbReference type="InterPro" id="IPR009057">
    <property type="entry name" value="Homeodomain-like_sf"/>
</dbReference>
<dbReference type="RefSeq" id="WP_211868086.1">
    <property type="nucleotide sequence ID" value="NZ_JAAEDI010000008.1"/>
</dbReference>
<dbReference type="InterPro" id="IPR053142">
    <property type="entry name" value="PchR_regulatory_protein"/>
</dbReference>
<dbReference type="Proteomes" id="UP000698752">
    <property type="component" value="Unassembled WGS sequence"/>
</dbReference>
<dbReference type="PANTHER" id="PTHR47893">
    <property type="entry name" value="REGULATORY PROTEIN PCHR"/>
    <property type="match status" value="1"/>
</dbReference>
<dbReference type="SMART" id="SM00342">
    <property type="entry name" value="HTH_ARAC"/>
    <property type="match status" value="1"/>
</dbReference>
<dbReference type="PANTHER" id="PTHR47893:SF1">
    <property type="entry name" value="REGULATORY PROTEIN PCHR"/>
    <property type="match status" value="1"/>
</dbReference>
<keyword evidence="3" id="KW-0804">Transcription</keyword>
<dbReference type="InterPro" id="IPR018060">
    <property type="entry name" value="HTH_AraC"/>
</dbReference>
<dbReference type="PROSITE" id="PS00041">
    <property type="entry name" value="HTH_ARAC_FAMILY_1"/>
    <property type="match status" value="1"/>
</dbReference>
<evidence type="ECO:0000313" key="6">
    <source>
        <dbReference type="Proteomes" id="UP000698752"/>
    </source>
</evidence>
<evidence type="ECO:0000313" key="5">
    <source>
        <dbReference type="EMBL" id="MBR0649826.1"/>
    </source>
</evidence>
<reference evidence="6" key="1">
    <citation type="journal article" date="2021" name="Syst. Appl. Microbiol.">
        <title>Roseomonas hellenica sp. nov., isolated from roots of wild-growing Alkanna tinctoria.</title>
        <authorList>
            <person name="Rat A."/>
            <person name="Naranjo H.D."/>
            <person name="Lebbe L."/>
            <person name="Cnockaert M."/>
            <person name="Krigas N."/>
            <person name="Grigoriadou K."/>
            <person name="Maloupa E."/>
            <person name="Willems A."/>
        </authorList>
    </citation>
    <scope>NUCLEOTIDE SEQUENCE [LARGE SCALE GENOMIC DNA]</scope>
    <source>
        <strain evidence="6">LMG 31159</strain>
    </source>
</reference>
<feature type="domain" description="HTH araC/xylS-type" evidence="4">
    <location>
        <begin position="211"/>
        <end position="309"/>
    </location>
</feature>
<organism evidence="5 6">
    <name type="scientific">Neoroseomonas terrae</name>
    <dbReference type="NCBI Taxonomy" id="424799"/>
    <lineage>
        <taxon>Bacteria</taxon>
        <taxon>Pseudomonadati</taxon>
        <taxon>Pseudomonadota</taxon>
        <taxon>Alphaproteobacteria</taxon>
        <taxon>Acetobacterales</taxon>
        <taxon>Acetobacteraceae</taxon>
        <taxon>Neoroseomonas</taxon>
    </lineage>
</organism>
<comment type="caution">
    <text evidence="5">The sequence shown here is derived from an EMBL/GenBank/DDBJ whole genome shotgun (WGS) entry which is preliminary data.</text>
</comment>
<evidence type="ECO:0000256" key="1">
    <source>
        <dbReference type="ARBA" id="ARBA00023015"/>
    </source>
</evidence>
<accession>A0ABS5EFN5</accession>
<keyword evidence="1" id="KW-0805">Transcription regulation</keyword>
<evidence type="ECO:0000256" key="2">
    <source>
        <dbReference type="ARBA" id="ARBA00023125"/>
    </source>
</evidence>